<dbReference type="RefSeq" id="WP_007533293.1">
    <property type="nucleotide sequence ID" value="NZ_HF536772.1"/>
</dbReference>
<dbReference type="InterPro" id="IPR018060">
    <property type="entry name" value="HTH_AraC"/>
</dbReference>
<keyword evidence="1" id="KW-0805">Transcription regulation</keyword>
<gene>
    <name evidence="5" type="ORF">BN77_3205</name>
</gene>
<keyword evidence="6" id="KW-1185">Reference proteome</keyword>
<organism evidence="5 6">
    <name type="scientific">Rhizobium mesoamericanum STM3625</name>
    <dbReference type="NCBI Taxonomy" id="1211777"/>
    <lineage>
        <taxon>Bacteria</taxon>
        <taxon>Pseudomonadati</taxon>
        <taxon>Pseudomonadota</taxon>
        <taxon>Alphaproteobacteria</taxon>
        <taxon>Hyphomicrobiales</taxon>
        <taxon>Rhizobiaceae</taxon>
        <taxon>Rhizobium/Agrobacterium group</taxon>
        <taxon>Rhizobium</taxon>
    </lineage>
</organism>
<protein>
    <submittedName>
        <fullName evidence="5">Putative Transcriptional regulator, AraC family</fullName>
    </submittedName>
</protein>
<dbReference type="EMBL" id="CANI01000020">
    <property type="protein sequence ID" value="CCM76018.1"/>
    <property type="molecule type" value="Genomic_DNA"/>
</dbReference>
<dbReference type="SMART" id="SM00342">
    <property type="entry name" value="HTH_ARAC"/>
    <property type="match status" value="1"/>
</dbReference>
<dbReference type="HOGENOM" id="CLU_047930_0_0_5"/>
<accession>K0PQA8</accession>
<dbReference type="InterPro" id="IPR050204">
    <property type="entry name" value="AraC_XylS_family_regulators"/>
</dbReference>
<dbReference type="InterPro" id="IPR035418">
    <property type="entry name" value="AraC-bd_2"/>
</dbReference>
<evidence type="ECO:0000256" key="1">
    <source>
        <dbReference type="ARBA" id="ARBA00023015"/>
    </source>
</evidence>
<dbReference type="Pfam" id="PF14525">
    <property type="entry name" value="AraC_binding_2"/>
    <property type="match status" value="1"/>
</dbReference>
<feature type="domain" description="HTH araC/xylS-type" evidence="4">
    <location>
        <begin position="218"/>
        <end position="318"/>
    </location>
</feature>
<comment type="caution">
    <text evidence="5">The sequence shown here is derived from an EMBL/GenBank/DDBJ whole genome shotgun (WGS) entry which is preliminary data.</text>
</comment>
<evidence type="ECO:0000313" key="6">
    <source>
        <dbReference type="Proteomes" id="UP000009319"/>
    </source>
</evidence>
<sequence>MGFLGTHRIFASGDLDEGAEFAGQVWERNRSVKVDHLRYGIRWNQLDMGNVGFSYIEHDCAVDLTAEGPLSDHFRLFLHEGGSIRHRVAGNIFHSHPANAVIHAPGSDLHLDISPFKLLLLTVDGDLVKSSVEQRFRKLPEFANWLNVLPDTARVQALRSMAKWMAGEVERPGSPVAEAGKSRLYAERLLVSLIVDCISEASPETSEPVRHVSQVQVRSAEEWIDAHLTDPITIEEIAAASGAGVRSLQLSFKRVHGCSPHEFLARRRLEEARRKLLAASPGSTVTGIAMDLGFFELGRFAERYRRHFGETPSATLAQGEGRHRLSH</sequence>
<dbReference type="AlphaFoldDB" id="K0PQA8"/>
<reference evidence="5 6" key="1">
    <citation type="journal article" date="2013" name="Genome Announc.">
        <title>Draft Genome Sequence of Rhizobium mesoamericanum STM3625, a Nitrogen-Fixing Symbiont of Mimosa pudica Isolated in French Guiana (South America).</title>
        <authorList>
            <person name="Moulin L."/>
            <person name="Mornico D."/>
            <person name="Melkonian R."/>
            <person name="Klonowska A."/>
        </authorList>
    </citation>
    <scope>NUCLEOTIDE SEQUENCE [LARGE SCALE GENOMIC DNA]</scope>
    <source>
        <strain evidence="5 6">STM3625</strain>
    </source>
</reference>
<dbReference type="InterPro" id="IPR009057">
    <property type="entry name" value="Homeodomain-like_sf"/>
</dbReference>
<dbReference type="InterPro" id="IPR018062">
    <property type="entry name" value="HTH_AraC-typ_CS"/>
</dbReference>
<dbReference type="PROSITE" id="PS01124">
    <property type="entry name" value="HTH_ARAC_FAMILY_2"/>
    <property type="match status" value="1"/>
</dbReference>
<dbReference type="eggNOG" id="COG4977">
    <property type="taxonomic scope" value="Bacteria"/>
</dbReference>
<keyword evidence="2" id="KW-0238">DNA-binding</keyword>
<evidence type="ECO:0000256" key="2">
    <source>
        <dbReference type="ARBA" id="ARBA00023125"/>
    </source>
</evidence>
<proteinExistence type="predicted"/>
<dbReference type="Gene3D" id="1.10.10.60">
    <property type="entry name" value="Homeodomain-like"/>
    <property type="match status" value="1"/>
</dbReference>
<dbReference type="Proteomes" id="UP000009319">
    <property type="component" value="Unassembled WGS sequence"/>
</dbReference>
<name>K0PQA8_9HYPH</name>
<dbReference type="STRING" id="1211777.BN77_3205"/>
<dbReference type="PANTHER" id="PTHR46796:SF12">
    <property type="entry name" value="HTH-TYPE DNA-BINDING TRANSCRIPTIONAL ACTIVATOR EUTR"/>
    <property type="match status" value="1"/>
</dbReference>
<dbReference type="PANTHER" id="PTHR46796">
    <property type="entry name" value="HTH-TYPE TRANSCRIPTIONAL ACTIVATOR RHAS-RELATED"/>
    <property type="match status" value="1"/>
</dbReference>
<keyword evidence="3" id="KW-0804">Transcription</keyword>
<evidence type="ECO:0000313" key="5">
    <source>
        <dbReference type="EMBL" id="CCM76018.1"/>
    </source>
</evidence>
<dbReference type="Pfam" id="PF12833">
    <property type="entry name" value="HTH_18"/>
    <property type="match status" value="1"/>
</dbReference>
<evidence type="ECO:0000259" key="4">
    <source>
        <dbReference type="PROSITE" id="PS01124"/>
    </source>
</evidence>
<dbReference type="GO" id="GO:0043565">
    <property type="term" value="F:sequence-specific DNA binding"/>
    <property type="evidence" value="ECO:0007669"/>
    <property type="project" value="InterPro"/>
</dbReference>
<dbReference type="SUPFAM" id="SSF46689">
    <property type="entry name" value="Homeodomain-like"/>
    <property type="match status" value="2"/>
</dbReference>
<evidence type="ECO:0000256" key="3">
    <source>
        <dbReference type="ARBA" id="ARBA00023163"/>
    </source>
</evidence>
<dbReference type="GO" id="GO:0003700">
    <property type="term" value="F:DNA-binding transcription factor activity"/>
    <property type="evidence" value="ECO:0007669"/>
    <property type="project" value="InterPro"/>
</dbReference>
<dbReference type="PROSITE" id="PS00041">
    <property type="entry name" value="HTH_ARAC_FAMILY_1"/>
    <property type="match status" value="1"/>
</dbReference>